<dbReference type="EMBL" id="FOOY01000007">
    <property type="protein sequence ID" value="SFG29182.1"/>
    <property type="molecule type" value="Genomic_DNA"/>
</dbReference>
<dbReference type="RefSeq" id="WP_093671216.1">
    <property type="nucleotide sequence ID" value="NZ_FOOY01000007.1"/>
</dbReference>
<organism evidence="1 2">
    <name type="scientific">Sporolactobacillus nakayamae</name>
    <dbReference type="NCBI Taxonomy" id="269670"/>
    <lineage>
        <taxon>Bacteria</taxon>
        <taxon>Bacillati</taxon>
        <taxon>Bacillota</taxon>
        <taxon>Bacilli</taxon>
        <taxon>Bacillales</taxon>
        <taxon>Sporolactobacillaceae</taxon>
        <taxon>Sporolactobacillus</taxon>
    </lineage>
</organism>
<reference evidence="2" key="1">
    <citation type="submission" date="2016-10" db="EMBL/GenBank/DDBJ databases">
        <authorList>
            <person name="Varghese N."/>
            <person name="Submissions S."/>
        </authorList>
    </citation>
    <scope>NUCLEOTIDE SEQUENCE [LARGE SCALE GENOMIC DNA]</scope>
    <source>
        <strain evidence="2">ATCC 700379</strain>
    </source>
</reference>
<dbReference type="Proteomes" id="UP000198752">
    <property type="component" value="Unassembled WGS sequence"/>
</dbReference>
<evidence type="ECO:0000313" key="2">
    <source>
        <dbReference type="Proteomes" id="UP000198752"/>
    </source>
</evidence>
<evidence type="ECO:0000313" key="1">
    <source>
        <dbReference type="EMBL" id="SFG29182.1"/>
    </source>
</evidence>
<name>A0A1I2QL70_9BACL</name>
<gene>
    <name evidence="1" type="ORF">SAMN02982927_01278</name>
</gene>
<accession>A0A1I2QL70</accession>
<dbReference type="AlphaFoldDB" id="A0A1I2QL70"/>
<keyword evidence="2" id="KW-1185">Reference proteome</keyword>
<dbReference type="STRING" id="269670.SAMN02982927_01278"/>
<proteinExistence type="predicted"/>
<dbReference type="OrthoDB" id="2988083at2"/>
<sequence length="182" mass="21385">MEEFERELHQNGLFFEDYYSQRANDLSTESKVDELAAFLETEFTVSVAKQSLRLEHKRLNMLGLVDFIRHNGQINYAKYESSHPSEYKIPVLFNNLAEMALMNHEFNMALNYCQISQNYTMKHHDLYNQLISETLEHIANNLLGKESGTKLEERLQLFINLNYQDTANYYSKLCKQLDIEVG</sequence>
<protein>
    <submittedName>
        <fullName evidence="1">Uncharacterized protein</fullName>
    </submittedName>
</protein>